<keyword evidence="3 13" id="KW-0349">Heme</keyword>
<dbReference type="InterPro" id="IPR050668">
    <property type="entry name" value="Cytochrome_b5"/>
</dbReference>
<dbReference type="RefSeq" id="XP_040770107.1">
    <property type="nucleotide sequence ID" value="XM_040907521.1"/>
</dbReference>
<evidence type="ECO:0000313" key="16">
    <source>
        <dbReference type="Proteomes" id="UP000076871"/>
    </source>
</evidence>
<evidence type="ECO:0000313" key="15">
    <source>
        <dbReference type="EMBL" id="KZT12597.1"/>
    </source>
</evidence>
<dbReference type="GO" id="GO:0046872">
    <property type="term" value="F:metal ion binding"/>
    <property type="evidence" value="ECO:0007669"/>
    <property type="project" value="UniProtKB-UniRule"/>
</dbReference>
<dbReference type="FunCoup" id="A0A165I4W8">
    <property type="interactions" value="315"/>
</dbReference>
<dbReference type="PRINTS" id="PR00363">
    <property type="entry name" value="CYTOCHROMEB5"/>
</dbReference>
<evidence type="ECO:0000256" key="2">
    <source>
        <dbReference type="ARBA" id="ARBA00022448"/>
    </source>
</evidence>
<keyword evidence="7" id="KW-0492">Microsome</keyword>
<dbReference type="InParanoid" id="A0A165I4W8"/>
<evidence type="ECO:0000256" key="9">
    <source>
        <dbReference type="ARBA" id="ARBA00023004"/>
    </source>
</evidence>
<dbReference type="OrthoDB" id="260519at2759"/>
<keyword evidence="5 13" id="KW-0479">Metal-binding</keyword>
<accession>A0A165I4W8</accession>
<dbReference type="EMBL" id="KV427605">
    <property type="protein sequence ID" value="KZT12597.1"/>
    <property type="molecule type" value="Genomic_DNA"/>
</dbReference>
<feature type="transmembrane region" description="Helical" evidence="13">
    <location>
        <begin position="110"/>
        <end position="128"/>
    </location>
</feature>
<evidence type="ECO:0000256" key="4">
    <source>
        <dbReference type="ARBA" id="ARBA00022692"/>
    </source>
</evidence>
<dbReference type="PANTHER" id="PTHR19359:SF150">
    <property type="entry name" value="CYTOCHROME B5"/>
    <property type="match status" value="1"/>
</dbReference>
<dbReference type="Gene3D" id="3.10.120.10">
    <property type="entry name" value="Cytochrome b5-like heme/steroid binding domain"/>
    <property type="match status" value="1"/>
</dbReference>
<dbReference type="Pfam" id="PF00173">
    <property type="entry name" value="Cyt-b5"/>
    <property type="match status" value="1"/>
</dbReference>
<proteinExistence type="inferred from homology"/>
<dbReference type="Proteomes" id="UP000076871">
    <property type="component" value="Unassembled WGS sequence"/>
</dbReference>
<evidence type="ECO:0000256" key="5">
    <source>
        <dbReference type="ARBA" id="ARBA00022723"/>
    </source>
</evidence>
<keyword evidence="8" id="KW-0249">Electron transport</keyword>
<protein>
    <submittedName>
        <fullName evidence="15">Cytochrome b5</fullName>
    </submittedName>
</protein>
<dbReference type="SMART" id="SM01117">
    <property type="entry name" value="Cyt-b5"/>
    <property type="match status" value="1"/>
</dbReference>
<keyword evidence="16" id="KW-1185">Reference proteome</keyword>
<comment type="similarity">
    <text evidence="12 13">Belongs to the cytochrome b5 family.</text>
</comment>
<keyword evidence="10 13" id="KW-0472">Membrane</keyword>
<dbReference type="PROSITE" id="PS50255">
    <property type="entry name" value="CYTOCHROME_B5_2"/>
    <property type="match status" value="1"/>
</dbReference>
<evidence type="ECO:0000256" key="1">
    <source>
        <dbReference type="ARBA" id="ARBA00004131"/>
    </source>
</evidence>
<dbReference type="InterPro" id="IPR001199">
    <property type="entry name" value="Cyt_B5-like_heme/steroid-bd"/>
</dbReference>
<evidence type="ECO:0000259" key="14">
    <source>
        <dbReference type="PROSITE" id="PS50255"/>
    </source>
</evidence>
<evidence type="ECO:0000256" key="7">
    <source>
        <dbReference type="ARBA" id="ARBA00022848"/>
    </source>
</evidence>
<dbReference type="FunFam" id="3.10.120.10:FF:000002">
    <property type="entry name" value="Cytochrome b5 type B"/>
    <property type="match status" value="1"/>
</dbReference>
<keyword evidence="2" id="KW-0813">Transport</keyword>
<organism evidence="15 16">
    <name type="scientific">Laetiporus sulphureus 93-53</name>
    <dbReference type="NCBI Taxonomy" id="1314785"/>
    <lineage>
        <taxon>Eukaryota</taxon>
        <taxon>Fungi</taxon>
        <taxon>Dikarya</taxon>
        <taxon>Basidiomycota</taxon>
        <taxon>Agaricomycotina</taxon>
        <taxon>Agaricomycetes</taxon>
        <taxon>Polyporales</taxon>
        <taxon>Laetiporus</taxon>
    </lineage>
</organism>
<evidence type="ECO:0000256" key="11">
    <source>
        <dbReference type="ARBA" id="ARBA00037877"/>
    </source>
</evidence>
<dbReference type="SUPFAM" id="SSF55856">
    <property type="entry name" value="Cytochrome b5-like heme/steroid binding domain"/>
    <property type="match status" value="1"/>
</dbReference>
<evidence type="ECO:0000256" key="8">
    <source>
        <dbReference type="ARBA" id="ARBA00022982"/>
    </source>
</evidence>
<keyword evidence="4 13" id="KW-0812">Transmembrane</keyword>
<dbReference type="GO" id="GO:0005789">
    <property type="term" value="C:endoplasmic reticulum membrane"/>
    <property type="evidence" value="ECO:0007669"/>
    <property type="project" value="UniProtKB-SubCell"/>
</dbReference>
<sequence length="133" mass="14759">MAETKIITYEELKAHNSKESLYILIHQKVYDVAKFIDEHPGGDEVILAETGKDATEAFEDVGHSDEARSILKDLYVGDFEKDGVLKAKPAYDNSSTSHAVNSAVQQGSNLMYFVPLAMLGAYFAWRYYSSGSV</sequence>
<gene>
    <name evidence="15" type="ORF">LAESUDRAFT_718876</name>
</gene>
<dbReference type="STRING" id="1314785.A0A165I4W8"/>
<reference evidence="15 16" key="1">
    <citation type="journal article" date="2016" name="Mol. Biol. Evol.">
        <title>Comparative Genomics of Early-Diverging Mushroom-Forming Fungi Provides Insights into the Origins of Lignocellulose Decay Capabilities.</title>
        <authorList>
            <person name="Nagy L.G."/>
            <person name="Riley R."/>
            <person name="Tritt A."/>
            <person name="Adam C."/>
            <person name="Daum C."/>
            <person name="Floudas D."/>
            <person name="Sun H."/>
            <person name="Yadav J.S."/>
            <person name="Pangilinan J."/>
            <person name="Larsson K.H."/>
            <person name="Matsuura K."/>
            <person name="Barry K."/>
            <person name="Labutti K."/>
            <person name="Kuo R."/>
            <person name="Ohm R.A."/>
            <person name="Bhattacharya S.S."/>
            <person name="Shirouzu T."/>
            <person name="Yoshinaga Y."/>
            <person name="Martin F.M."/>
            <person name="Grigoriev I.V."/>
            <person name="Hibbett D.S."/>
        </authorList>
    </citation>
    <scope>NUCLEOTIDE SEQUENCE [LARGE SCALE GENOMIC DNA]</scope>
    <source>
        <strain evidence="15 16">93-53</strain>
    </source>
</reference>
<dbReference type="PROSITE" id="PS00191">
    <property type="entry name" value="CYTOCHROME_B5_1"/>
    <property type="match status" value="1"/>
</dbReference>
<name>A0A165I4W8_9APHY</name>
<evidence type="ECO:0000256" key="10">
    <source>
        <dbReference type="ARBA" id="ARBA00023136"/>
    </source>
</evidence>
<dbReference type="GeneID" id="63824550"/>
<keyword evidence="9 13" id="KW-0408">Iron</keyword>
<evidence type="ECO:0000256" key="3">
    <source>
        <dbReference type="ARBA" id="ARBA00022617"/>
    </source>
</evidence>
<evidence type="ECO:0000256" key="12">
    <source>
        <dbReference type="ARBA" id="ARBA00038168"/>
    </source>
</evidence>
<dbReference type="GO" id="GO:0020037">
    <property type="term" value="F:heme binding"/>
    <property type="evidence" value="ECO:0007669"/>
    <property type="project" value="UniProtKB-UniRule"/>
</dbReference>
<dbReference type="InterPro" id="IPR036400">
    <property type="entry name" value="Cyt_B5-like_heme/steroid_sf"/>
</dbReference>
<comment type="subcellular location">
    <subcellularLocation>
        <location evidence="1">Endoplasmic reticulum membrane</location>
        <topology evidence="1">Single-pass membrane protein</topology>
        <orientation evidence="1">Cytoplasmic side</orientation>
    </subcellularLocation>
    <subcellularLocation>
        <location evidence="11">Microsome membrane</location>
        <topology evidence="11">Single-pass membrane protein</topology>
        <orientation evidence="11">Cytoplasmic side</orientation>
    </subcellularLocation>
</comment>
<evidence type="ECO:0000256" key="6">
    <source>
        <dbReference type="ARBA" id="ARBA00022824"/>
    </source>
</evidence>
<keyword evidence="13" id="KW-1133">Transmembrane helix</keyword>
<feature type="domain" description="Cytochrome b5 heme-binding" evidence="14">
    <location>
        <begin position="4"/>
        <end position="80"/>
    </location>
</feature>
<keyword evidence="6" id="KW-0256">Endoplasmic reticulum</keyword>
<dbReference type="AlphaFoldDB" id="A0A165I4W8"/>
<dbReference type="InterPro" id="IPR018506">
    <property type="entry name" value="Cyt_B5_heme-BS"/>
</dbReference>
<evidence type="ECO:0000256" key="13">
    <source>
        <dbReference type="RuleBase" id="RU362121"/>
    </source>
</evidence>
<dbReference type="PANTHER" id="PTHR19359">
    <property type="entry name" value="CYTOCHROME B5"/>
    <property type="match status" value="1"/>
</dbReference>